<dbReference type="KEGG" id="cmd:B841_06175"/>
<dbReference type="GO" id="GO:0006071">
    <property type="term" value="P:glycerol metabolic process"/>
    <property type="evidence" value="ECO:0007669"/>
    <property type="project" value="InterPro"/>
</dbReference>
<dbReference type="Pfam" id="PF02734">
    <property type="entry name" value="Dak2"/>
    <property type="match status" value="1"/>
</dbReference>
<dbReference type="InterPro" id="IPR048394">
    <property type="entry name" value="FakA-like_M"/>
</dbReference>
<dbReference type="EMBL" id="CP003924">
    <property type="protein sequence ID" value="AGS34708.1"/>
    <property type="molecule type" value="Genomic_DNA"/>
</dbReference>
<organism evidence="2 3">
    <name type="scientific">Corynebacterium maris DSM 45190</name>
    <dbReference type="NCBI Taxonomy" id="1224163"/>
    <lineage>
        <taxon>Bacteria</taxon>
        <taxon>Bacillati</taxon>
        <taxon>Actinomycetota</taxon>
        <taxon>Actinomycetes</taxon>
        <taxon>Mycobacteriales</taxon>
        <taxon>Corynebacteriaceae</taxon>
        <taxon>Corynebacterium</taxon>
    </lineage>
</organism>
<accession>S5TIY2</accession>
<evidence type="ECO:0000259" key="1">
    <source>
        <dbReference type="PROSITE" id="PS51480"/>
    </source>
</evidence>
<dbReference type="InterPro" id="IPR036117">
    <property type="entry name" value="DhaL_dom_sf"/>
</dbReference>
<dbReference type="RefSeq" id="WP_020934641.1">
    <property type="nucleotide sequence ID" value="NC_021915.1"/>
</dbReference>
<dbReference type="InterPro" id="IPR004007">
    <property type="entry name" value="DhaL_dom"/>
</dbReference>
<dbReference type="AlphaFoldDB" id="S5TIY2"/>
<dbReference type="Pfam" id="PF21645">
    <property type="entry name" value="FakA-like_M"/>
    <property type="match status" value="1"/>
</dbReference>
<dbReference type="PATRIC" id="fig|1224163.3.peg.1240"/>
<dbReference type="InterPro" id="IPR019986">
    <property type="entry name" value="YloV-like"/>
</dbReference>
<dbReference type="Gene3D" id="1.25.40.340">
    <property type="match status" value="1"/>
</dbReference>
<dbReference type="STRING" id="1224163.B841_06175"/>
<dbReference type="SMART" id="SM01120">
    <property type="entry name" value="Dak2"/>
    <property type="match status" value="1"/>
</dbReference>
<evidence type="ECO:0000313" key="3">
    <source>
        <dbReference type="Proteomes" id="UP000015388"/>
    </source>
</evidence>
<proteinExistence type="predicted"/>
<dbReference type="PROSITE" id="PS51480">
    <property type="entry name" value="DHAL"/>
    <property type="match status" value="1"/>
</dbReference>
<dbReference type="SUPFAM" id="SSF101473">
    <property type="entry name" value="DhaL-like"/>
    <property type="match status" value="1"/>
</dbReference>
<dbReference type="GO" id="GO:0004371">
    <property type="term" value="F:glycerone kinase activity"/>
    <property type="evidence" value="ECO:0007669"/>
    <property type="project" value="InterPro"/>
</dbReference>
<dbReference type="eggNOG" id="COG1461">
    <property type="taxonomic scope" value="Bacteria"/>
</dbReference>
<dbReference type="Pfam" id="PF13684">
    <property type="entry name" value="FakA-like_C"/>
    <property type="match status" value="1"/>
</dbReference>
<dbReference type="HOGENOM" id="CLU_017496_0_1_11"/>
<dbReference type="InterPro" id="IPR050270">
    <property type="entry name" value="DegV_domain_contain"/>
</dbReference>
<reference evidence="2 3" key="1">
    <citation type="submission" date="2012-11" db="EMBL/GenBank/DDBJ databases">
        <title>The complete genome sequence of Corynebacterium maris Coryn-1 (=DSM 45190).</title>
        <authorList>
            <person name="Schaffert L."/>
            <person name="Albersmeier A."/>
            <person name="Kalinowski J."/>
            <person name="Ruckert C."/>
        </authorList>
    </citation>
    <scope>NUCLEOTIDE SEQUENCE [LARGE SCALE GENOMIC DNA]</scope>
    <source>
        <strain evidence="3">Coryn-1</strain>
    </source>
</reference>
<dbReference type="Proteomes" id="UP000015388">
    <property type="component" value="Chromosome"/>
</dbReference>
<evidence type="ECO:0000313" key="2">
    <source>
        <dbReference type="EMBL" id="AGS34708.1"/>
    </source>
</evidence>
<dbReference type="PANTHER" id="PTHR33434">
    <property type="entry name" value="DEGV DOMAIN-CONTAINING PROTEIN DR_1986-RELATED"/>
    <property type="match status" value="1"/>
</dbReference>
<protein>
    <recommendedName>
        <fullName evidence="1">DhaL domain-containing protein</fullName>
    </recommendedName>
</protein>
<sequence>MSHPIEFDGPRLHSWASRAVAELSAQRDAINALNVFPVPDSDTGSNMTHTMQAALAEVETLPDSRRDDIAEVTKALAVGSVRGARGNSGIVLSQVLRGLSEAAVHERVDASVLTRTLEIAVTLVNRAIADPVEGTVVTVLRAAAVAARHAVDEGADLRATAAAAVDAARIALAQTPSQLEVLREAGVVDAGGAGLVILLETLSAEIEGAPSKTAFSGWSDSVAGESPVSHGSPGELEVMFYFQGDLDALAATIDPLGDSLLIARAAEDAGTVHIHTSDAGTVIEAAYGLGAVSRLRLEVLPGAPKIDQPARLIVALTPPGEIASLYRRVGAEVVEIELELEEDADYDPVGEILGRIRASGADEIILLPNGLLNRRQLAAVDKATHAFDQSITLLPTSRLVSGLAALTVHDSEQPLATSAYAMSEAASAMRTAVAVRAERAALTSAGACAKGDLLVEAHGQILQIAETIDGAVLGAAKHLLGAGGEQISVITDADLDPEALSEALHVDVMVYPGEGLGVTAEIGVE</sequence>
<name>S5TIY2_9CORY</name>
<gene>
    <name evidence="2" type="ORF">B841_06175</name>
</gene>
<feature type="domain" description="DhaL" evidence="1">
    <location>
        <begin position="10"/>
        <end position="204"/>
    </location>
</feature>
<keyword evidence="3" id="KW-1185">Reference proteome</keyword>
<dbReference type="InterPro" id="IPR033470">
    <property type="entry name" value="FakA-like_C"/>
</dbReference>
<dbReference type="NCBIfam" id="TIGR03599">
    <property type="entry name" value="YloV"/>
    <property type="match status" value="1"/>
</dbReference>
<dbReference type="OrthoDB" id="9760324at2"/>
<dbReference type="SMART" id="SM01121">
    <property type="entry name" value="Dak1_2"/>
    <property type="match status" value="1"/>
</dbReference>
<dbReference type="PANTHER" id="PTHR33434:SF4">
    <property type="entry name" value="PHOSPHATASE PROTEIN"/>
    <property type="match status" value="1"/>
</dbReference>